<evidence type="ECO:0000313" key="1">
    <source>
        <dbReference type="EMBL" id="GIJ62037.1"/>
    </source>
</evidence>
<dbReference type="EMBL" id="BOPG01000074">
    <property type="protein sequence ID" value="GIJ62037.1"/>
    <property type="molecule type" value="Genomic_DNA"/>
</dbReference>
<protein>
    <submittedName>
        <fullName evidence="1">Uncharacterized protein</fullName>
    </submittedName>
</protein>
<name>A0A8J4E7Q8_9ACTN</name>
<reference evidence="1" key="1">
    <citation type="submission" date="2021-01" db="EMBL/GenBank/DDBJ databases">
        <title>Whole genome shotgun sequence of Virgisporangium aurantiacum NBRC 16421.</title>
        <authorList>
            <person name="Komaki H."/>
            <person name="Tamura T."/>
        </authorList>
    </citation>
    <scope>NUCLEOTIDE SEQUENCE</scope>
    <source>
        <strain evidence="1">NBRC 16421</strain>
    </source>
</reference>
<evidence type="ECO:0000313" key="2">
    <source>
        <dbReference type="Proteomes" id="UP000612585"/>
    </source>
</evidence>
<accession>A0A8J4E7Q8</accession>
<dbReference type="AlphaFoldDB" id="A0A8J4E7Q8"/>
<comment type="caution">
    <text evidence="1">The sequence shown here is derived from an EMBL/GenBank/DDBJ whole genome shotgun (WGS) entry which is preliminary data.</text>
</comment>
<organism evidence="1 2">
    <name type="scientific">Virgisporangium aurantiacum</name>
    <dbReference type="NCBI Taxonomy" id="175570"/>
    <lineage>
        <taxon>Bacteria</taxon>
        <taxon>Bacillati</taxon>
        <taxon>Actinomycetota</taxon>
        <taxon>Actinomycetes</taxon>
        <taxon>Micromonosporales</taxon>
        <taxon>Micromonosporaceae</taxon>
        <taxon>Virgisporangium</taxon>
    </lineage>
</organism>
<proteinExistence type="predicted"/>
<keyword evidence="2" id="KW-1185">Reference proteome</keyword>
<gene>
    <name evidence="1" type="ORF">Vau01_095530</name>
</gene>
<dbReference type="Proteomes" id="UP000612585">
    <property type="component" value="Unassembled WGS sequence"/>
</dbReference>
<dbReference type="RefSeq" id="WP_204007406.1">
    <property type="nucleotide sequence ID" value="NZ_BOPG01000074.1"/>
</dbReference>
<sequence>MARTTAAQFARQLRRLGATVTIRDGRDSSDVVASFRGVEVTARFGRDVDAFDVARRTDTTPDTAAGTWAADAASDDADLIRSMAGVRRMLNLPRHPVVTLGTTGRRDSRIHILRPGWFSSAECGVSIPREHREGTPREATCRRCRSLWRQR</sequence>